<evidence type="ECO:0000313" key="2">
    <source>
        <dbReference type="EMBL" id="KAF4094595.1"/>
    </source>
</evidence>
<gene>
    <name evidence="2" type="ORF">G5714_024677</name>
</gene>
<evidence type="ECO:0000313" key="3">
    <source>
        <dbReference type="Proteomes" id="UP000579812"/>
    </source>
</evidence>
<feature type="region of interest" description="Disordered" evidence="1">
    <location>
        <begin position="14"/>
        <end position="135"/>
    </location>
</feature>
<evidence type="ECO:0000256" key="1">
    <source>
        <dbReference type="SAM" id="MobiDB-lite"/>
    </source>
</evidence>
<dbReference type="AlphaFoldDB" id="A0A7J6BK60"/>
<dbReference type="EMBL" id="JAAMOB010000065">
    <property type="protein sequence ID" value="KAF4094595.1"/>
    <property type="molecule type" value="Genomic_DNA"/>
</dbReference>
<sequence>MFGPSPVFDLVVFERNSSRVHSRGRAERPPWSGRRKRPEATVPAAGGDKLCQTRGRSRPPGPLSNAAFPESIPPRGPEIDTPASGTPTHLLHPSYPTPKPATVHLSFGGTSGEPPRPVLQPNRDSHISRVTDSTNRALRRTGPLVTLGEIYRWSPGKSLPLVTRERFTAGNQDLGQRGDSLTPTLPPQGTRTSGRGATLLHPSTRLRNQDLGQRGHSPAPPLPASGNQDLGQRGHSPAPLYPPQEPGPRAEGPLSCTPLPPQEPGPRAEATLLHPLYRLRNQDLGQRRLSYTTLPASGNQDLGQRGHSPAPLYRLGEPGPRAEGRLSYTHSTRLREPGARSEGPLSRTPPPLVPRIDLGFGRRTRTSRVPGDSASPTHGTTTPAEGHRAHPSARLREPGGSLGGALSRTPPPLVPRIDLGFPAGHPPGHWYPGHRRGSNRGRRVGLLLGRQRLDRGRLSMDRSECVSREAALVRRSRSSHEWLSAPAGPEVDRLSQANQSPAALRYRHV</sequence>
<feature type="compositionally biased region" description="Polar residues" evidence="1">
    <location>
        <begin position="374"/>
        <end position="383"/>
    </location>
</feature>
<keyword evidence="3" id="KW-1185">Reference proteome</keyword>
<protein>
    <submittedName>
        <fullName evidence="2">Uncharacterized protein</fullName>
    </submittedName>
</protein>
<accession>A0A7J6BK60</accession>
<reference evidence="2 3" key="1">
    <citation type="submission" date="2020-04" db="EMBL/GenBank/DDBJ databases">
        <title>Chromosome-level genome assembly of a cyprinid fish Onychostoma macrolepis by integration of Nanopore Sequencing, Bionano and Hi-C technology.</title>
        <authorList>
            <person name="Wang D."/>
        </authorList>
    </citation>
    <scope>NUCLEOTIDE SEQUENCE [LARGE SCALE GENOMIC DNA]</scope>
    <source>
        <strain evidence="2">SWU-2019</strain>
        <tissue evidence="2">Muscle</tissue>
    </source>
</reference>
<dbReference type="Proteomes" id="UP000579812">
    <property type="component" value="Unassembled WGS sequence"/>
</dbReference>
<name>A0A7J6BK60_9TELE</name>
<organism evidence="2 3">
    <name type="scientific">Onychostoma macrolepis</name>
    <dbReference type="NCBI Taxonomy" id="369639"/>
    <lineage>
        <taxon>Eukaryota</taxon>
        <taxon>Metazoa</taxon>
        <taxon>Chordata</taxon>
        <taxon>Craniata</taxon>
        <taxon>Vertebrata</taxon>
        <taxon>Euteleostomi</taxon>
        <taxon>Actinopterygii</taxon>
        <taxon>Neopterygii</taxon>
        <taxon>Teleostei</taxon>
        <taxon>Ostariophysi</taxon>
        <taxon>Cypriniformes</taxon>
        <taxon>Cyprinidae</taxon>
        <taxon>Acrossocheilinae</taxon>
        <taxon>Onychostoma</taxon>
    </lineage>
</organism>
<feature type="region of interest" description="Disordered" evidence="1">
    <location>
        <begin position="294"/>
        <end position="409"/>
    </location>
</feature>
<proteinExistence type="predicted"/>
<comment type="caution">
    <text evidence="2">The sequence shown here is derived from an EMBL/GenBank/DDBJ whole genome shotgun (WGS) entry which is preliminary data.</text>
</comment>
<feature type="region of interest" description="Disordered" evidence="1">
    <location>
        <begin position="170"/>
        <end position="268"/>
    </location>
</feature>
<feature type="compositionally biased region" description="Polar residues" evidence="1">
    <location>
        <begin position="170"/>
        <end position="195"/>
    </location>
</feature>